<accession>A0A7R8H9W2</accession>
<dbReference type="EMBL" id="HG994584">
    <property type="protein sequence ID" value="CAF2955841.1"/>
    <property type="molecule type" value="Genomic_DNA"/>
</dbReference>
<reference evidence="1" key="1">
    <citation type="submission" date="2021-02" db="EMBL/GenBank/DDBJ databases">
        <authorList>
            <person name="Bekaert M."/>
        </authorList>
    </citation>
    <scope>NUCLEOTIDE SEQUENCE</scope>
    <source>
        <strain evidence="1">IoA-00</strain>
    </source>
</reference>
<dbReference type="AlphaFoldDB" id="A0A7R8H9W2"/>
<sequence>MEATWRPRSLDLNPNSPEAMKEWRHWKRTYVNYVEDCKDKIHFLLRVLIVSVSPMLHEFIQNGKDYESAMKKIRRSLHQSAKRNICSITAKYKISEDRESLDDFIQELEKLPKDYGFKSCTVKECGDDDVQDTFISDLTSTSIRHTLLENTSLNLETAYRQTSALDITQKNSNAYSASEQIVDILEEDKKKSEDFEDLHCVGSSVAVD</sequence>
<protein>
    <submittedName>
        <fullName evidence="1">(salmon louse) hypothetical protein</fullName>
    </submittedName>
</protein>
<name>A0A7R8H9W2_LEPSM</name>
<keyword evidence="2" id="KW-1185">Reference proteome</keyword>
<gene>
    <name evidence="1" type="ORF">LSAA_10425</name>
</gene>
<proteinExistence type="predicted"/>
<dbReference type="Proteomes" id="UP000675881">
    <property type="component" value="Chromosome 5"/>
</dbReference>
<evidence type="ECO:0000313" key="2">
    <source>
        <dbReference type="Proteomes" id="UP000675881"/>
    </source>
</evidence>
<organism evidence="1 2">
    <name type="scientific">Lepeophtheirus salmonis</name>
    <name type="common">Salmon louse</name>
    <name type="synonym">Caligus salmonis</name>
    <dbReference type="NCBI Taxonomy" id="72036"/>
    <lineage>
        <taxon>Eukaryota</taxon>
        <taxon>Metazoa</taxon>
        <taxon>Ecdysozoa</taxon>
        <taxon>Arthropoda</taxon>
        <taxon>Crustacea</taxon>
        <taxon>Multicrustacea</taxon>
        <taxon>Hexanauplia</taxon>
        <taxon>Copepoda</taxon>
        <taxon>Siphonostomatoida</taxon>
        <taxon>Caligidae</taxon>
        <taxon>Lepeophtheirus</taxon>
    </lineage>
</organism>
<evidence type="ECO:0000313" key="1">
    <source>
        <dbReference type="EMBL" id="CAF2955841.1"/>
    </source>
</evidence>